<dbReference type="Pfam" id="PF13582">
    <property type="entry name" value="Reprolysin_3"/>
    <property type="match status" value="1"/>
</dbReference>
<dbReference type="PANTHER" id="PTHR11905:SF159">
    <property type="entry name" value="ADAM METALLOPROTEASE"/>
    <property type="match status" value="1"/>
</dbReference>
<dbReference type="SUPFAM" id="SSF55486">
    <property type="entry name" value="Metalloproteases ('zincins'), catalytic domain"/>
    <property type="match status" value="1"/>
</dbReference>
<feature type="binding site" evidence="5">
    <location>
        <position position="117"/>
    </location>
    <ligand>
        <name>Zn(2+)</name>
        <dbReference type="ChEBI" id="CHEBI:29105"/>
        <note>catalytic</note>
    </ligand>
</feature>
<evidence type="ECO:0000256" key="2">
    <source>
        <dbReference type="ARBA" id="ARBA00022801"/>
    </source>
</evidence>
<accession>A0AAQ4D5P1</accession>
<feature type="domain" description="Peptidase M12B" evidence="6">
    <location>
        <begin position="1"/>
        <end position="180"/>
    </location>
</feature>
<evidence type="ECO:0000313" key="7">
    <source>
        <dbReference type="EMBL" id="KAK8757781.1"/>
    </source>
</evidence>
<organism evidence="7 8">
    <name type="scientific">Amblyomma americanum</name>
    <name type="common">Lone star tick</name>
    <dbReference type="NCBI Taxonomy" id="6943"/>
    <lineage>
        <taxon>Eukaryota</taxon>
        <taxon>Metazoa</taxon>
        <taxon>Ecdysozoa</taxon>
        <taxon>Arthropoda</taxon>
        <taxon>Chelicerata</taxon>
        <taxon>Arachnida</taxon>
        <taxon>Acari</taxon>
        <taxon>Parasitiformes</taxon>
        <taxon>Ixodida</taxon>
        <taxon>Ixodoidea</taxon>
        <taxon>Ixodidae</taxon>
        <taxon>Amblyomminae</taxon>
        <taxon>Amblyomma</taxon>
    </lineage>
</organism>
<keyword evidence="2" id="KW-0378">Hydrolase</keyword>
<evidence type="ECO:0000256" key="1">
    <source>
        <dbReference type="ARBA" id="ARBA00022670"/>
    </source>
</evidence>
<dbReference type="InterPro" id="IPR001590">
    <property type="entry name" value="Peptidase_M12B"/>
</dbReference>
<keyword evidence="1" id="KW-0645">Protease</keyword>
<name>A0AAQ4D5P1_AMBAM</name>
<evidence type="ECO:0000313" key="8">
    <source>
        <dbReference type="Proteomes" id="UP001321473"/>
    </source>
</evidence>
<comment type="caution">
    <text evidence="7">The sequence shown here is derived from an EMBL/GenBank/DDBJ whole genome shotgun (WGS) entry which is preliminary data.</text>
</comment>
<evidence type="ECO:0000259" key="6">
    <source>
        <dbReference type="PROSITE" id="PS50215"/>
    </source>
</evidence>
<keyword evidence="5" id="KW-0479">Metal-binding</keyword>
<proteinExistence type="predicted"/>
<sequence>MTVSRPRVRLIFSALEILTSNQEGFLKKVGKDKLEGYDTLMELRMRVYRNYADYARYDVVYLVTGLDMGTQFSEGWSSGLKGIAFIGGACTVEKVGYGEDRVGTFMGVRILAHEVGHSLGCPHDGQGTGYFDSRKCPWNDGYIMSYLENDSRSMKFSNCCNDMITRKVSIPSGRCLLVQNTTSTIIEGNYTKFLPGDIYNRDRICKMAFPNVTDTKFVKEDNGTARCHARCSVPRPPAGEKTELRVLLPDNSWCKEGGGVCEIHIFSSLCLPVCDTVHKNFCACFEQSLTSSKQIGS</sequence>
<feature type="binding site" evidence="5">
    <location>
        <position position="113"/>
    </location>
    <ligand>
        <name>Zn(2+)</name>
        <dbReference type="ChEBI" id="CHEBI:29105"/>
        <note>catalytic</note>
    </ligand>
</feature>
<evidence type="ECO:0000256" key="5">
    <source>
        <dbReference type="PROSITE-ProRule" id="PRU00276"/>
    </source>
</evidence>
<dbReference type="GO" id="GO:0006509">
    <property type="term" value="P:membrane protein ectodomain proteolysis"/>
    <property type="evidence" value="ECO:0007669"/>
    <property type="project" value="TreeGrafter"/>
</dbReference>
<reference evidence="7 8" key="1">
    <citation type="journal article" date="2023" name="Arcadia Sci">
        <title>De novo assembly of a long-read Amblyomma americanum tick genome.</title>
        <authorList>
            <person name="Chou S."/>
            <person name="Poskanzer K.E."/>
            <person name="Rollins M."/>
            <person name="Thuy-Boun P.S."/>
        </authorList>
    </citation>
    <scope>NUCLEOTIDE SEQUENCE [LARGE SCALE GENOMIC DNA]</scope>
    <source>
        <strain evidence="7">F_SG_1</strain>
        <tissue evidence="7">Salivary glands</tissue>
    </source>
</reference>
<dbReference type="AlphaFoldDB" id="A0AAQ4D5P1"/>
<evidence type="ECO:0000256" key="3">
    <source>
        <dbReference type="ARBA" id="ARBA00022833"/>
    </source>
</evidence>
<feature type="binding site" evidence="5">
    <location>
        <position position="123"/>
    </location>
    <ligand>
        <name>Zn(2+)</name>
        <dbReference type="ChEBI" id="CHEBI:29105"/>
        <note>catalytic</note>
    </ligand>
</feature>
<protein>
    <recommendedName>
        <fullName evidence="6">Peptidase M12B domain-containing protein</fullName>
    </recommendedName>
</protein>
<gene>
    <name evidence="7" type="ORF">V5799_004587</name>
</gene>
<keyword evidence="3 5" id="KW-0862">Zinc</keyword>
<dbReference type="PROSITE" id="PS50215">
    <property type="entry name" value="ADAM_MEPRO"/>
    <property type="match status" value="1"/>
</dbReference>
<dbReference type="Proteomes" id="UP001321473">
    <property type="component" value="Unassembled WGS sequence"/>
</dbReference>
<dbReference type="GO" id="GO:0046872">
    <property type="term" value="F:metal ion binding"/>
    <property type="evidence" value="ECO:0007669"/>
    <property type="project" value="UniProtKB-KW"/>
</dbReference>
<dbReference type="InterPro" id="IPR024079">
    <property type="entry name" value="MetalloPept_cat_dom_sf"/>
</dbReference>
<dbReference type="EMBL" id="JARKHS020034811">
    <property type="protein sequence ID" value="KAK8757781.1"/>
    <property type="molecule type" value="Genomic_DNA"/>
</dbReference>
<dbReference type="GO" id="GO:0004222">
    <property type="term" value="F:metalloendopeptidase activity"/>
    <property type="evidence" value="ECO:0007669"/>
    <property type="project" value="InterPro"/>
</dbReference>
<keyword evidence="8" id="KW-1185">Reference proteome</keyword>
<dbReference type="Gene3D" id="3.40.390.10">
    <property type="entry name" value="Collagenase (Catalytic Domain)"/>
    <property type="match status" value="1"/>
</dbReference>
<evidence type="ECO:0000256" key="4">
    <source>
        <dbReference type="ARBA" id="ARBA00023049"/>
    </source>
</evidence>
<feature type="active site" evidence="5">
    <location>
        <position position="114"/>
    </location>
</feature>
<comment type="caution">
    <text evidence="5">Lacks conserved residue(s) required for the propagation of feature annotation.</text>
</comment>
<keyword evidence="4" id="KW-0482">Metalloprotease</keyword>
<dbReference type="PANTHER" id="PTHR11905">
    <property type="entry name" value="ADAM A DISINTEGRIN AND METALLOPROTEASE DOMAIN"/>
    <property type="match status" value="1"/>
</dbReference>